<dbReference type="SUPFAM" id="SSF54447">
    <property type="entry name" value="ssDNA-binding transcriptional regulator domain"/>
    <property type="match status" value="1"/>
</dbReference>
<dbReference type="EMBL" id="CP002959">
    <property type="protein sequence ID" value="AFM10789.1"/>
    <property type="molecule type" value="Genomic_DNA"/>
</dbReference>
<dbReference type="InterPro" id="IPR045125">
    <property type="entry name" value="Sub1/Tcp4-like"/>
</dbReference>
<proteinExistence type="inferred from homology"/>
<keyword evidence="3" id="KW-0238">DNA-binding</keyword>
<dbReference type="Proteomes" id="UP000006048">
    <property type="component" value="Chromosome"/>
</dbReference>
<dbReference type="GO" id="GO:0003677">
    <property type="term" value="F:DNA binding"/>
    <property type="evidence" value="ECO:0007669"/>
    <property type="project" value="UniProtKB-KW"/>
</dbReference>
<dbReference type="PANTHER" id="PTHR13215">
    <property type="entry name" value="RNA POLYMERASE II TRANSCRIPTIONAL COACTIVATOR"/>
    <property type="match status" value="1"/>
</dbReference>
<feature type="domain" description="Transcriptional coactivator p15 (PC4) C-terminal" evidence="5">
    <location>
        <begin position="13"/>
        <end position="63"/>
    </location>
</feature>
<gene>
    <name evidence="6" type="ordered locus">Turpa_0127</name>
</gene>
<accession>I4B0I2</accession>
<keyword evidence="7" id="KW-1185">Reference proteome</keyword>
<dbReference type="RefSeq" id="WP_014801310.1">
    <property type="nucleotide sequence ID" value="NC_018020.1"/>
</dbReference>
<keyword evidence="2" id="KW-0805">Transcription regulation</keyword>
<name>I4B0I2_TURPD</name>
<evidence type="ECO:0000313" key="6">
    <source>
        <dbReference type="EMBL" id="AFM10789.1"/>
    </source>
</evidence>
<dbReference type="KEGG" id="tpx:Turpa_0127"/>
<reference evidence="6 7" key="1">
    <citation type="submission" date="2012-06" db="EMBL/GenBank/DDBJ databases">
        <title>The complete chromosome of genome of Turneriella parva DSM 21527.</title>
        <authorList>
            <consortium name="US DOE Joint Genome Institute (JGI-PGF)"/>
            <person name="Lucas S."/>
            <person name="Han J."/>
            <person name="Lapidus A."/>
            <person name="Bruce D."/>
            <person name="Goodwin L."/>
            <person name="Pitluck S."/>
            <person name="Peters L."/>
            <person name="Kyrpides N."/>
            <person name="Mavromatis K."/>
            <person name="Ivanova N."/>
            <person name="Mikhailova N."/>
            <person name="Chertkov O."/>
            <person name="Detter J.C."/>
            <person name="Tapia R."/>
            <person name="Han C."/>
            <person name="Land M."/>
            <person name="Hauser L."/>
            <person name="Markowitz V."/>
            <person name="Cheng J.-F."/>
            <person name="Hugenholtz P."/>
            <person name="Woyke T."/>
            <person name="Wu D."/>
            <person name="Gronow S."/>
            <person name="Wellnitz S."/>
            <person name="Brambilla E."/>
            <person name="Klenk H.-P."/>
            <person name="Eisen J.A."/>
        </authorList>
    </citation>
    <scope>NUCLEOTIDE SEQUENCE [LARGE SCALE GENOMIC DNA]</scope>
    <source>
        <strain evidence="7">ATCC BAA-1111 / DSM 21527 / NCTC 11395 / H</strain>
    </source>
</reference>
<dbReference type="Pfam" id="PF02229">
    <property type="entry name" value="PC4"/>
    <property type="match status" value="1"/>
</dbReference>
<evidence type="ECO:0000259" key="5">
    <source>
        <dbReference type="Pfam" id="PF02229"/>
    </source>
</evidence>
<dbReference type="HOGENOM" id="CLU_104273_4_2_12"/>
<sequence>MDNKVLIDIEKARGEVIRVEVGEFKGKKLLHIRTWYTNEAGELAPTKKGVALSYEQFQKFKSIIGAVDDIMKNE</sequence>
<dbReference type="Gene3D" id="2.30.31.10">
    <property type="entry name" value="Transcriptional Coactivator Pc4, Chain A"/>
    <property type="match status" value="1"/>
</dbReference>
<evidence type="ECO:0000313" key="7">
    <source>
        <dbReference type="Proteomes" id="UP000006048"/>
    </source>
</evidence>
<evidence type="ECO:0000256" key="2">
    <source>
        <dbReference type="ARBA" id="ARBA00023015"/>
    </source>
</evidence>
<evidence type="ECO:0000256" key="3">
    <source>
        <dbReference type="ARBA" id="ARBA00023125"/>
    </source>
</evidence>
<dbReference type="OrthoDB" id="334568at2"/>
<comment type="similarity">
    <text evidence="1">Belongs to the transcriptional coactivator PC4 family.</text>
</comment>
<evidence type="ECO:0000256" key="1">
    <source>
        <dbReference type="ARBA" id="ARBA00009001"/>
    </source>
</evidence>
<organism evidence="6 7">
    <name type="scientific">Turneriella parva (strain ATCC BAA-1111 / DSM 21527 / NCTC 11395 / H)</name>
    <name type="common">Leptospira parva</name>
    <dbReference type="NCBI Taxonomy" id="869212"/>
    <lineage>
        <taxon>Bacteria</taxon>
        <taxon>Pseudomonadati</taxon>
        <taxon>Spirochaetota</taxon>
        <taxon>Spirochaetia</taxon>
        <taxon>Leptospirales</taxon>
        <taxon>Leptospiraceae</taxon>
        <taxon>Turneriella</taxon>
    </lineage>
</organism>
<dbReference type="AlphaFoldDB" id="I4B0I2"/>
<protein>
    <submittedName>
        <fullName evidence="6">Transcriptional coactivator p15</fullName>
    </submittedName>
</protein>
<dbReference type="InterPro" id="IPR009044">
    <property type="entry name" value="ssDNA-bd_transcriptional_reg"/>
</dbReference>
<keyword evidence="4" id="KW-0804">Transcription</keyword>
<dbReference type="STRING" id="869212.Turpa_0127"/>
<evidence type="ECO:0000256" key="4">
    <source>
        <dbReference type="ARBA" id="ARBA00023163"/>
    </source>
</evidence>
<dbReference type="InterPro" id="IPR003173">
    <property type="entry name" value="PC4_C"/>
</dbReference>
<dbReference type="GO" id="GO:0060261">
    <property type="term" value="P:positive regulation of transcription initiation by RNA polymerase II"/>
    <property type="evidence" value="ECO:0007669"/>
    <property type="project" value="InterPro"/>
</dbReference>